<protein>
    <submittedName>
        <fullName evidence="4">Aste57867_13279 protein</fullName>
    </submittedName>
</protein>
<keyword evidence="5" id="KW-1185">Reference proteome</keyword>
<evidence type="ECO:0000313" key="3">
    <source>
        <dbReference type="EMBL" id="KAF0695931.1"/>
    </source>
</evidence>
<feature type="transmembrane region" description="Helical" evidence="2">
    <location>
        <begin position="12"/>
        <end position="33"/>
    </location>
</feature>
<name>A0A485KY74_9STRA</name>
<dbReference type="EMBL" id="VJMH01005442">
    <property type="protein sequence ID" value="KAF0695931.1"/>
    <property type="molecule type" value="Genomic_DNA"/>
</dbReference>
<keyword evidence="2" id="KW-1133">Transmembrane helix</keyword>
<sequence length="156" mass="17231">MPWTSTGSSSNVIVIVLSIATTTLYMTLTLVYLQNDYFWTAFNATGVQSFIGDVHHGHVWANTSRTNLDLFSIRTASNKDYSTPESTIALVAISTRHQTMLQQCPSGPKWPSLDSGHKRRRRAPVARGPHGQAAVATYCDNGVVYVEAMLRTDWAV</sequence>
<evidence type="ECO:0000313" key="4">
    <source>
        <dbReference type="EMBL" id="VFT90118.1"/>
    </source>
</evidence>
<feature type="region of interest" description="Disordered" evidence="1">
    <location>
        <begin position="105"/>
        <end position="128"/>
    </location>
</feature>
<dbReference type="AlphaFoldDB" id="A0A485KY74"/>
<proteinExistence type="predicted"/>
<evidence type="ECO:0000313" key="5">
    <source>
        <dbReference type="Proteomes" id="UP000332933"/>
    </source>
</evidence>
<evidence type="ECO:0000256" key="2">
    <source>
        <dbReference type="SAM" id="Phobius"/>
    </source>
</evidence>
<reference evidence="4 5" key="1">
    <citation type="submission" date="2019-03" db="EMBL/GenBank/DDBJ databases">
        <authorList>
            <person name="Gaulin E."/>
            <person name="Dumas B."/>
        </authorList>
    </citation>
    <scope>NUCLEOTIDE SEQUENCE [LARGE SCALE GENOMIC DNA]</scope>
    <source>
        <strain evidence="4">CBS 568.67</strain>
    </source>
</reference>
<dbReference type="EMBL" id="CAADRA010005463">
    <property type="protein sequence ID" value="VFT90118.1"/>
    <property type="molecule type" value="Genomic_DNA"/>
</dbReference>
<evidence type="ECO:0000256" key="1">
    <source>
        <dbReference type="SAM" id="MobiDB-lite"/>
    </source>
</evidence>
<keyword evidence="2" id="KW-0812">Transmembrane</keyword>
<accession>A0A485KY74</accession>
<dbReference type="Proteomes" id="UP000332933">
    <property type="component" value="Unassembled WGS sequence"/>
</dbReference>
<keyword evidence="2" id="KW-0472">Membrane</keyword>
<organism evidence="4 5">
    <name type="scientific">Aphanomyces stellatus</name>
    <dbReference type="NCBI Taxonomy" id="120398"/>
    <lineage>
        <taxon>Eukaryota</taxon>
        <taxon>Sar</taxon>
        <taxon>Stramenopiles</taxon>
        <taxon>Oomycota</taxon>
        <taxon>Saprolegniomycetes</taxon>
        <taxon>Saprolegniales</taxon>
        <taxon>Verrucalvaceae</taxon>
        <taxon>Aphanomyces</taxon>
    </lineage>
</organism>
<reference evidence="3" key="2">
    <citation type="submission" date="2019-06" db="EMBL/GenBank/DDBJ databases">
        <title>Genomics analysis of Aphanomyces spp. identifies a new class of oomycete effector associated with host adaptation.</title>
        <authorList>
            <person name="Gaulin E."/>
        </authorList>
    </citation>
    <scope>NUCLEOTIDE SEQUENCE</scope>
    <source>
        <strain evidence="3">CBS 578.67</strain>
    </source>
</reference>
<gene>
    <name evidence="4" type="primary">Aste57867_13279</name>
    <name evidence="3" type="ORF">As57867_013230</name>
    <name evidence="4" type="ORF">ASTE57867_13279</name>
</gene>